<evidence type="ECO:0000313" key="4">
    <source>
        <dbReference type="Proteomes" id="UP000746747"/>
    </source>
</evidence>
<comment type="caution">
    <text evidence="3">The sequence shown here is derived from an EMBL/GenBank/DDBJ whole genome shotgun (WGS) entry which is preliminary data.</text>
</comment>
<reference evidence="3" key="1">
    <citation type="submission" date="2021-09" db="EMBL/GenBank/DDBJ databases">
        <authorList>
            <consortium name="Pathogen Informatics"/>
        </authorList>
    </citation>
    <scope>NUCLEOTIDE SEQUENCE</scope>
</reference>
<accession>A0A8J2Q3V4</accession>
<dbReference type="InterPro" id="IPR000210">
    <property type="entry name" value="BTB/POZ_dom"/>
</dbReference>
<dbReference type="AlphaFoldDB" id="A0A8J2Q3V4"/>
<dbReference type="Gene3D" id="3.30.710.10">
    <property type="entry name" value="Potassium Channel Kv1.1, Chain A"/>
    <property type="match status" value="1"/>
</dbReference>
<feature type="region of interest" description="Disordered" evidence="1">
    <location>
        <begin position="473"/>
        <end position="496"/>
    </location>
</feature>
<dbReference type="OrthoDB" id="6482909at2759"/>
<gene>
    <name evidence="3" type="ORF">CJOHNSTONI_LOCUS1427</name>
</gene>
<dbReference type="InterPro" id="IPR011333">
    <property type="entry name" value="SKP1/BTB/POZ_sf"/>
</dbReference>
<proteinExistence type="predicted"/>
<keyword evidence="4" id="KW-1185">Reference proteome</keyword>
<evidence type="ECO:0000259" key="2">
    <source>
        <dbReference type="PROSITE" id="PS50097"/>
    </source>
</evidence>
<name>A0A8J2Q3V4_9BILA</name>
<sequence length="783" mass="88778">MVHLKRYDFQQHCSGIDQYLRELRIKRNLITADVEIICAQMQTDFLHSSIGAMHSSYIRVMLKCNQTPLRISLISYQYKAVSNVIDWMYNGEIQMAVEEYGEHLKIVNSLGVDKLKQNLESTLQILADQNDCIICCINIATDPECSISFMVQGIICKKFIATMHLLSDNDIQKLTLNAIAALVSSPHIKSKEKIDTVNFALQWLKNSTHSRFLDVVLESLYIEVLRSNQLTALVQHLRRLYRELPKSLLASIHIYISNKRIVISVFIGSMSEAESERKNVEIGKMIDDEVDTSYIAEINKLPNFEELIKIYYPISSGSQKFTNARIFTFKELSEQIVNFSGKYRISQGQKSFQYFDNIEVSLDIPRLAAAGTFDEKNDKGVGRHSLGLHRLRNNSCIPNQFSPRNSDIITALSAEERTIGRNAFSSDSIAEIQEIQNLFSHESTKKSRETTSTHASNPESITRINQLQTLLSNRPGTAGCQQTSGRIGRNSSPPSTKTINRNLHGVESITDIANIPNQFHGKRYFTPNLDHYLGGRRFVYNLTEQIRQAKDKLYGDLKTVNRYAFGEQSLADIREIKSQFSPIYNEKNPSEASTSSPYRTESLADMKAIPDSFSPKGTAATQPYARYTTSEIKDINAYPEFIREDQVIGKKTFTREEYEELRGIPSITDKEPRKSPIINRYELPDDEKSDIKNLPDIVDSQYAIGRGIYSEEEIQEIKALPDIHSYSSVSDSKLSTPRNICNLHTSAMRSSGSLSASVAPDMRCMISVLFCSARNFLFPELKL</sequence>
<dbReference type="EMBL" id="CAKAEH010000444">
    <property type="protein sequence ID" value="CAG9530990.1"/>
    <property type="molecule type" value="Genomic_DNA"/>
</dbReference>
<evidence type="ECO:0000313" key="3">
    <source>
        <dbReference type="EMBL" id="CAG9530990.1"/>
    </source>
</evidence>
<evidence type="ECO:0000256" key="1">
    <source>
        <dbReference type="SAM" id="MobiDB-lite"/>
    </source>
</evidence>
<dbReference type="Pfam" id="PF00651">
    <property type="entry name" value="BTB"/>
    <property type="match status" value="1"/>
</dbReference>
<dbReference type="PROSITE" id="PS50097">
    <property type="entry name" value="BTB"/>
    <property type="match status" value="1"/>
</dbReference>
<dbReference type="Proteomes" id="UP000746747">
    <property type="component" value="Unassembled WGS sequence"/>
</dbReference>
<feature type="compositionally biased region" description="Basic and acidic residues" evidence="1">
    <location>
        <begin position="442"/>
        <end position="451"/>
    </location>
</feature>
<feature type="region of interest" description="Disordered" evidence="1">
    <location>
        <begin position="440"/>
        <end position="461"/>
    </location>
</feature>
<dbReference type="SUPFAM" id="SSF54695">
    <property type="entry name" value="POZ domain"/>
    <property type="match status" value="1"/>
</dbReference>
<feature type="domain" description="BTB" evidence="2">
    <location>
        <begin position="32"/>
        <end position="97"/>
    </location>
</feature>
<organism evidence="3 4">
    <name type="scientific">Cercopithifilaria johnstoni</name>
    <dbReference type="NCBI Taxonomy" id="2874296"/>
    <lineage>
        <taxon>Eukaryota</taxon>
        <taxon>Metazoa</taxon>
        <taxon>Ecdysozoa</taxon>
        <taxon>Nematoda</taxon>
        <taxon>Chromadorea</taxon>
        <taxon>Rhabditida</taxon>
        <taxon>Spirurina</taxon>
        <taxon>Spiruromorpha</taxon>
        <taxon>Filarioidea</taxon>
        <taxon>Onchocercidae</taxon>
        <taxon>Cercopithifilaria</taxon>
    </lineage>
</organism>
<protein>
    <recommendedName>
        <fullName evidence="2">BTB domain-containing protein</fullName>
    </recommendedName>
</protein>